<name>A0A1Y1RVF0_9SPIO</name>
<evidence type="ECO:0000256" key="1">
    <source>
        <dbReference type="SAM" id="SignalP"/>
    </source>
</evidence>
<feature type="signal peptide" evidence="1">
    <location>
        <begin position="1"/>
        <end position="21"/>
    </location>
</feature>
<evidence type="ECO:0000313" key="2">
    <source>
        <dbReference type="EMBL" id="ORC32613.1"/>
    </source>
</evidence>
<dbReference type="AlphaFoldDB" id="A0A1Y1RVF0"/>
<comment type="caution">
    <text evidence="2">The sequence shown here is derived from an EMBL/GenBank/DDBJ whole genome shotgun (WGS) entry which is preliminary data.</text>
</comment>
<proteinExistence type="predicted"/>
<keyword evidence="3" id="KW-1185">Reference proteome</keyword>
<organism evidence="2 3">
    <name type="scientific">Marispirochaeta aestuarii</name>
    <dbReference type="NCBI Taxonomy" id="1963862"/>
    <lineage>
        <taxon>Bacteria</taxon>
        <taxon>Pseudomonadati</taxon>
        <taxon>Spirochaetota</taxon>
        <taxon>Spirochaetia</taxon>
        <taxon>Spirochaetales</taxon>
        <taxon>Spirochaetaceae</taxon>
        <taxon>Marispirochaeta</taxon>
    </lineage>
</organism>
<gene>
    <name evidence="2" type="ORF">B4O97_16245</name>
</gene>
<sequence length="186" mass="21590">MKKTFWILVFLSMLLPACAQFRDTIWGMSRAQVIGIEGEENLYVNESDVVIYNCSIAGLKAFAGYLFVDDKLAVGKYLFNETRADNNTYLEDFMKLSKLLISIYGEPVDADSEWSNSLYEDDEEYYGLAISLGHLSLWIKWETETTVIFQSLYGQDYEIKHIIEYNSKEYAEAYQEEKLRKDQQGL</sequence>
<reference evidence="2 3" key="1">
    <citation type="submission" date="2017-03" db="EMBL/GenBank/DDBJ databases">
        <title>Draft Genome sequence of Marispirochaeta sp. strain JC444.</title>
        <authorList>
            <person name="Shivani Y."/>
            <person name="Subhash Y."/>
            <person name="Sasikala C."/>
            <person name="Ramana C."/>
        </authorList>
    </citation>
    <scope>NUCLEOTIDE SEQUENCE [LARGE SCALE GENOMIC DNA]</scope>
    <source>
        <strain evidence="2 3">JC444</strain>
    </source>
</reference>
<dbReference type="RefSeq" id="WP_083052462.1">
    <property type="nucleotide sequence ID" value="NZ_MWQY01000022.1"/>
</dbReference>
<protein>
    <recommendedName>
        <fullName evidence="4">Lipoprotein</fullName>
    </recommendedName>
</protein>
<dbReference type="EMBL" id="MWQY01000022">
    <property type="protein sequence ID" value="ORC32613.1"/>
    <property type="molecule type" value="Genomic_DNA"/>
</dbReference>
<feature type="chain" id="PRO_5010994209" description="Lipoprotein" evidence="1">
    <location>
        <begin position="22"/>
        <end position="186"/>
    </location>
</feature>
<keyword evidence="1" id="KW-0732">Signal</keyword>
<evidence type="ECO:0008006" key="4">
    <source>
        <dbReference type="Google" id="ProtNLM"/>
    </source>
</evidence>
<accession>A0A1Y1RVF0</accession>
<dbReference type="STRING" id="1963862.B4O97_16245"/>
<dbReference type="Proteomes" id="UP000192343">
    <property type="component" value="Unassembled WGS sequence"/>
</dbReference>
<dbReference type="OrthoDB" id="948556at2"/>
<evidence type="ECO:0000313" key="3">
    <source>
        <dbReference type="Proteomes" id="UP000192343"/>
    </source>
</evidence>